<dbReference type="PANTHER" id="PTHR34406">
    <property type="entry name" value="PROTEIN YCEI"/>
    <property type="match status" value="1"/>
</dbReference>
<feature type="chain" id="PRO_5045428008" evidence="1">
    <location>
        <begin position="26"/>
        <end position="200"/>
    </location>
</feature>
<feature type="signal peptide" evidence="1">
    <location>
        <begin position="1"/>
        <end position="25"/>
    </location>
</feature>
<organism evidence="3 4">
    <name type="scientific">Pendulispora brunnea</name>
    <dbReference type="NCBI Taxonomy" id="2905690"/>
    <lineage>
        <taxon>Bacteria</taxon>
        <taxon>Pseudomonadati</taxon>
        <taxon>Myxococcota</taxon>
        <taxon>Myxococcia</taxon>
        <taxon>Myxococcales</taxon>
        <taxon>Sorangiineae</taxon>
        <taxon>Pendulisporaceae</taxon>
        <taxon>Pendulispora</taxon>
    </lineage>
</organism>
<proteinExistence type="predicted"/>
<keyword evidence="1" id="KW-0732">Signal</keyword>
<evidence type="ECO:0000259" key="2">
    <source>
        <dbReference type="SMART" id="SM00867"/>
    </source>
</evidence>
<gene>
    <name evidence="3" type="ORF">LZC95_41900</name>
</gene>
<evidence type="ECO:0000313" key="4">
    <source>
        <dbReference type="Proteomes" id="UP001379533"/>
    </source>
</evidence>
<keyword evidence="4" id="KW-1185">Reference proteome</keyword>
<evidence type="ECO:0000313" key="3">
    <source>
        <dbReference type="EMBL" id="WXA92993.1"/>
    </source>
</evidence>
<accession>A0ABZ2K6J7</accession>
<sequence length="200" mass="21594">MKIGKLFSKTVAVLLIAAAPATVFAADWDVDAGHSRVGFGVKHMLVSTTRGTFSRFAGSVAIDDADITKSRVHIDIEANSINTDNAKRDDHLKSPDFLDVGKFPKIVFDSTKVEKVGSDRLNVTGNLTIKGVTRSVILSVSGLTPEVKDPWGGIRRAAQATTKINRKDFGMTWNKAIEGGGVVVSDEVQIDLEVELTKKK</sequence>
<dbReference type="Proteomes" id="UP001379533">
    <property type="component" value="Chromosome"/>
</dbReference>
<dbReference type="SUPFAM" id="SSF101874">
    <property type="entry name" value="YceI-like"/>
    <property type="match status" value="1"/>
</dbReference>
<name>A0ABZ2K6J7_9BACT</name>
<evidence type="ECO:0000256" key="1">
    <source>
        <dbReference type="SAM" id="SignalP"/>
    </source>
</evidence>
<dbReference type="InterPro" id="IPR007372">
    <property type="entry name" value="Lipid/polyisoprenoid-bd_YceI"/>
</dbReference>
<dbReference type="InterPro" id="IPR036761">
    <property type="entry name" value="TTHA0802/YceI-like_sf"/>
</dbReference>
<dbReference type="SMART" id="SM00867">
    <property type="entry name" value="YceI"/>
    <property type="match status" value="1"/>
</dbReference>
<dbReference type="Gene3D" id="2.40.128.110">
    <property type="entry name" value="Lipid/polyisoprenoid-binding, YceI-like"/>
    <property type="match status" value="1"/>
</dbReference>
<dbReference type="Pfam" id="PF04264">
    <property type="entry name" value="YceI"/>
    <property type="match status" value="1"/>
</dbReference>
<feature type="domain" description="Lipid/polyisoprenoid-binding YceI-like" evidence="2">
    <location>
        <begin position="27"/>
        <end position="197"/>
    </location>
</feature>
<protein>
    <submittedName>
        <fullName evidence="3">YceI family protein</fullName>
    </submittedName>
</protein>
<reference evidence="3 4" key="1">
    <citation type="submission" date="2021-12" db="EMBL/GenBank/DDBJ databases">
        <title>Discovery of the Pendulisporaceae a myxobacterial family with distinct sporulation behavior and unique specialized metabolism.</title>
        <authorList>
            <person name="Garcia R."/>
            <person name="Popoff A."/>
            <person name="Bader C.D."/>
            <person name="Loehr J."/>
            <person name="Walesch S."/>
            <person name="Walt C."/>
            <person name="Boldt J."/>
            <person name="Bunk B."/>
            <person name="Haeckl F.J.F.P.J."/>
            <person name="Gunesch A.P."/>
            <person name="Birkelbach J."/>
            <person name="Nuebel U."/>
            <person name="Pietschmann T."/>
            <person name="Bach T."/>
            <person name="Mueller R."/>
        </authorList>
    </citation>
    <scope>NUCLEOTIDE SEQUENCE [LARGE SCALE GENOMIC DNA]</scope>
    <source>
        <strain evidence="3 4">MSr12523</strain>
    </source>
</reference>
<dbReference type="RefSeq" id="WP_394843591.1">
    <property type="nucleotide sequence ID" value="NZ_CP089982.1"/>
</dbReference>
<dbReference type="PANTHER" id="PTHR34406:SF1">
    <property type="entry name" value="PROTEIN YCEI"/>
    <property type="match status" value="1"/>
</dbReference>
<dbReference type="EMBL" id="CP089982">
    <property type="protein sequence ID" value="WXA92993.1"/>
    <property type="molecule type" value="Genomic_DNA"/>
</dbReference>